<keyword evidence="1" id="KW-0175">Coiled coil</keyword>
<dbReference type="AlphaFoldDB" id="A0A0F9K6U5"/>
<reference evidence="3" key="1">
    <citation type="journal article" date="2015" name="Nature">
        <title>Complex archaea that bridge the gap between prokaryotes and eukaryotes.</title>
        <authorList>
            <person name="Spang A."/>
            <person name="Saw J.H."/>
            <person name="Jorgensen S.L."/>
            <person name="Zaremba-Niedzwiedzka K."/>
            <person name="Martijn J."/>
            <person name="Lind A.E."/>
            <person name="van Eijk R."/>
            <person name="Schleper C."/>
            <person name="Guy L."/>
            <person name="Ettema T.J."/>
        </authorList>
    </citation>
    <scope>NUCLEOTIDE SEQUENCE</scope>
</reference>
<evidence type="ECO:0000313" key="3">
    <source>
        <dbReference type="EMBL" id="KKM77738.1"/>
    </source>
</evidence>
<organism evidence="3">
    <name type="scientific">marine sediment metagenome</name>
    <dbReference type="NCBI Taxonomy" id="412755"/>
    <lineage>
        <taxon>unclassified sequences</taxon>
        <taxon>metagenomes</taxon>
        <taxon>ecological metagenomes</taxon>
    </lineage>
</organism>
<feature type="coiled-coil region" evidence="1">
    <location>
        <begin position="4"/>
        <end position="38"/>
    </location>
</feature>
<name>A0A0F9K6U5_9ZZZZ</name>
<gene>
    <name evidence="3" type="ORF">LCGC14_1366940</name>
</gene>
<feature type="region of interest" description="Disordered" evidence="2">
    <location>
        <begin position="75"/>
        <end position="106"/>
    </location>
</feature>
<comment type="caution">
    <text evidence="3">The sequence shown here is derived from an EMBL/GenBank/DDBJ whole genome shotgun (WGS) entry which is preliminary data.</text>
</comment>
<proteinExistence type="predicted"/>
<sequence>MSIQEAAEQALEESLAELAAAEIQLMEATARAQNAREVELRLKNAIAALNGETPTSSSQEQVIPDKVPLRAERAETAAMTPEQFDAERKRNQRRRQKEEIENNPLGHLKCPGCGEVGKMTDQVMTTKGGGTVRMLACGGCGNQQLTG</sequence>
<dbReference type="EMBL" id="LAZR01008597">
    <property type="protein sequence ID" value="KKM77738.1"/>
    <property type="molecule type" value="Genomic_DNA"/>
</dbReference>
<protein>
    <submittedName>
        <fullName evidence="3">Uncharacterized protein</fullName>
    </submittedName>
</protein>
<accession>A0A0F9K6U5</accession>
<evidence type="ECO:0000256" key="2">
    <source>
        <dbReference type="SAM" id="MobiDB-lite"/>
    </source>
</evidence>
<evidence type="ECO:0000256" key="1">
    <source>
        <dbReference type="SAM" id="Coils"/>
    </source>
</evidence>